<dbReference type="OrthoDB" id="5337216at2"/>
<dbReference type="InterPro" id="IPR010499">
    <property type="entry name" value="AraC_E-bd"/>
</dbReference>
<feature type="domain" description="AraC effector-binding" evidence="1">
    <location>
        <begin position="7"/>
        <end position="160"/>
    </location>
</feature>
<evidence type="ECO:0000259" key="1">
    <source>
        <dbReference type="SMART" id="SM00871"/>
    </source>
</evidence>
<dbReference type="InterPro" id="IPR050908">
    <property type="entry name" value="SmbC-like"/>
</dbReference>
<dbReference type="InterPro" id="IPR029442">
    <property type="entry name" value="GyrI-like"/>
</dbReference>
<dbReference type="RefSeq" id="WP_123063692.1">
    <property type="nucleotide sequence ID" value="NZ_RIAS01000003.1"/>
</dbReference>
<protein>
    <submittedName>
        <fullName evidence="2">DNA gyrase inhibitor</fullName>
    </submittedName>
</protein>
<dbReference type="InterPro" id="IPR011256">
    <property type="entry name" value="Reg_factor_effector_dom_sf"/>
</dbReference>
<proteinExistence type="predicted"/>
<organism evidence="2 3">
    <name type="scientific">Paenibacillus amylolyticus</name>
    <dbReference type="NCBI Taxonomy" id="1451"/>
    <lineage>
        <taxon>Bacteria</taxon>
        <taxon>Bacillati</taxon>
        <taxon>Bacillota</taxon>
        <taxon>Bacilli</taxon>
        <taxon>Bacillales</taxon>
        <taxon>Paenibacillaceae</taxon>
        <taxon>Paenibacillus</taxon>
    </lineage>
</organism>
<evidence type="ECO:0000313" key="3">
    <source>
        <dbReference type="Proteomes" id="UP000323664"/>
    </source>
</evidence>
<dbReference type="Proteomes" id="UP000323664">
    <property type="component" value="Unassembled WGS sequence"/>
</dbReference>
<dbReference type="PANTHER" id="PTHR40055">
    <property type="entry name" value="TRANSCRIPTIONAL REGULATOR YGIV-RELATED"/>
    <property type="match status" value="1"/>
</dbReference>
<comment type="caution">
    <text evidence="2">The sequence shown here is derived from an EMBL/GenBank/DDBJ whole genome shotgun (WGS) entry which is preliminary data.</text>
</comment>
<dbReference type="SMART" id="SM00871">
    <property type="entry name" value="AraC_E_bind"/>
    <property type="match status" value="1"/>
</dbReference>
<dbReference type="AlphaFoldDB" id="A0A5M9WQM5"/>
<name>A0A5M9WQM5_PAEAM</name>
<sequence>MIIIDKKNLYLEQLRPFRMAYVRQTGPYGPSNMQTMERLKQWANQKELLKEDAILYGIPQDDPRITMPEHCRYDACIVISDDFNLEQEPGLDISLGKSPSGNYLTITIPHTVEGIQKAWNEMIPQLHLNGYRMDNTKPVIERYCLPLLDQHLCELCIPVTTD</sequence>
<dbReference type="EMBL" id="RIAS01000003">
    <property type="protein sequence ID" value="KAA8783833.1"/>
    <property type="molecule type" value="Genomic_DNA"/>
</dbReference>
<dbReference type="PANTHER" id="PTHR40055:SF1">
    <property type="entry name" value="TRANSCRIPTIONAL REGULATOR YGIV-RELATED"/>
    <property type="match status" value="1"/>
</dbReference>
<evidence type="ECO:0000313" key="2">
    <source>
        <dbReference type="EMBL" id="KAA8783833.1"/>
    </source>
</evidence>
<gene>
    <name evidence="2" type="ORF">EC604_08230</name>
</gene>
<dbReference type="SUPFAM" id="SSF55136">
    <property type="entry name" value="Probable bacterial effector-binding domain"/>
    <property type="match status" value="1"/>
</dbReference>
<reference evidence="2 3" key="1">
    <citation type="journal article" date="2019" name="J. Ind. Microbiol. Biotechnol.">
        <title>Paenibacillus amylolyticus 27C64 has a diverse set of carbohydrate-active enzymes and complete pectin deconstruction system.</title>
        <authorList>
            <person name="Keggi C."/>
            <person name="Doran-Peterson J."/>
        </authorList>
    </citation>
    <scope>NUCLEOTIDE SEQUENCE [LARGE SCALE GENOMIC DNA]</scope>
    <source>
        <strain evidence="2 3">27C64</strain>
    </source>
</reference>
<accession>A0A5M9WQM5</accession>
<dbReference type="Pfam" id="PF06445">
    <property type="entry name" value="GyrI-like"/>
    <property type="match status" value="1"/>
</dbReference>
<dbReference type="Gene3D" id="3.20.80.10">
    <property type="entry name" value="Regulatory factor, effector binding domain"/>
    <property type="match status" value="1"/>
</dbReference>